<reference evidence="9" key="1">
    <citation type="submission" date="2018-05" db="EMBL/GenBank/DDBJ databases">
        <authorList>
            <person name="Lanie J.A."/>
            <person name="Ng W.-L."/>
            <person name="Kazmierczak K.M."/>
            <person name="Andrzejewski T.M."/>
            <person name="Davidsen T.M."/>
            <person name="Wayne K.J."/>
            <person name="Tettelin H."/>
            <person name="Glass J.I."/>
            <person name="Rusch D."/>
            <person name="Podicherti R."/>
            <person name="Tsui H.-C.T."/>
            <person name="Winkler M.E."/>
        </authorList>
    </citation>
    <scope>NUCLEOTIDE SEQUENCE</scope>
</reference>
<comment type="similarity">
    <text evidence="2">Belongs to the ExbB/TolQ family.</text>
</comment>
<evidence type="ECO:0000256" key="2">
    <source>
        <dbReference type="ARBA" id="ARBA00010442"/>
    </source>
</evidence>
<dbReference type="InterPro" id="IPR050790">
    <property type="entry name" value="ExbB/TolQ_transport"/>
</dbReference>
<sequence>MEKIKVYFLIVAYLAVVFFTVPGASAAPTKAPPASEIVKKPGTETETKTVKSMWDLVRVGGAVMWALGILALYGFYTAGAQIYVILFSNDRDKDKKFLEDVVAAGESAGEQVEAEIQKRDKAAFPRVCEAALGESHHGKATMEEALVQEGAMQLGALKRGLRPLQIVIAVAPLLGLLGTVYGMISSFQSVELAGAGGDKVELLSRGIYEALVTTATGLTIAIPFLLLYHWLSRRADEIGVNLNRHS</sequence>
<evidence type="ECO:0000256" key="4">
    <source>
        <dbReference type="ARBA" id="ARBA00022692"/>
    </source>
</evidence>
<proteinExistence type="inferred from homology"/>
<organism evidence="9">
    <name type="scientific">marine metagenome</name>
    <dbReference type="NCBI Taxonomy" id="408172"/>
    <lineage>
        <taxon>unclassified sequences</taxon>
        <taxon>metagenomes</taxon>
        <taxon>ecological metagenomes</taxon>
    </lineage>
</organism>
<evidence type="ECO:0000256" key="3">
    <source>
        <dbReference type="ARBA" id="ARBA00022475"/>
    </source>
</evidence>
<dbReference type="EMBL" id="UINC01130810">
    <property type="protein sequence ID" value="SVD12111.1"/>
    <property type="molecule type" value="Genomic_DNA"/>
</dbReference>
<dbReference type="GO" id="GO:0017038">
    <property type="term" value="P:protein import"/>
    <property type="evidence" value="ECO:0007669"/>
    <property type="project" value="TreeGrafter"/>
</dbReference>
<dbReference type="AlphaFoldDB" id="A0A382ST73"/>
<dbReference type="Pfam" id="PF01618">
    <property type="entry name" value="MotA_ExbB"/>
    <property type="match status" value="1"/>
</dbReference>
<evidence type="ECO:0000256" key="7">
    <source>
        <dbReference type="SAM" id="Phobius"/>
    </source>
</evidence>
<evidence type="ECO:0000256" key="5">
    <source>
        <dbReference type="ARBA" id="ARBA00022989"/>
    </source>
</evidence>
<evidence type="ECO:0000256" key="1">
    <source>
        <dbReference type="ARBA" id="ARBA00004651"/>
    </source>
</evidence>
<dbReference type="InterPro" id="IPR002898">
    <property type="entry name" value="MotA_ExbB_proton_chnl"/>
</dbReference>
<keyword evidence="4 7" id="KW-0812">Transmembrane</keyword>
<feature type="non-terminal residue" evidence="9">
    <location>
        <position position="246"/>
    </location>
</feature>
<feature type="domain" description="MotA/TolQ/ExbB proton channel" evidence="8">
    <location>
        <begin position="127"/>
        <end position="238"/>
    </location>
</feature>
<keyword evidence="5 7" id="KW-1133">Transmembrane helix</keyword>
<keyword evidence="3" id="KW-1003">Cell membrane</keyword>
<dbReference type="PANTHER" id="PTHR30625:SF11">
    <property type="entry name" value="MOTA_TOLQ_EXBB PROTON CHANNEL DOMAIN-CONTAINING PROTEIN"/>
    <property type="match status" value="1"/>
</dbReference>
<keyword evidence="6 7" id="KW-0472">Membrane</keyword>
<comment type="subcellular location">
    <subcellularLocation>
        <location evidence="1">Cell membrane</location>
        <topology evidence="1">Multi-pass membrane protein</topology>
    </subcellularLocation>
</comment>
<protein>
    <recommendedName>
        <fullName evidence="8">MotA/TolQ/ExbB proton channel domain-containing protein</fullName>
    </recommendedName>
</protein>
<feature type="transmembrane region" description="Helical" evidence="7">
    <location>
        <begin position="207"/>
        <end position="228"/>
    </location>
</feature>
<dbReference type="PANTHER" id="PTHR30625">
    <property type="entry name" value="PROTEIN TOLQ"/>
    <property type="match status" value="1"/>
</dbReference>
<evidence type="ECO:0000256" key="6">
    <source>
        <dbReference type="ARBA" id="ARBA00023136"/>
    </source>
</evidence>
<feature type="transmembrane region" description="Helical" evidence="7">
    <location>
        <begin position="166"/>
        <end position="187"/>
    </location>
</feature>
<feature type="transmembrane region" description="Helical" evidence="7">
    <location>
        <begin position="62"/>
        <end position="86"/>
    </location>
</feature>
<evidence type="ECO:0000259" key="8">
    <source>
        <dbReference type="Pfam" id="PF01618"/>
    </source>
</evidence>
<evidence type="ECO:0000313" key="9">
    <source>
        <dbReference type="EMBL" id="SVD12111.1"/>
    </source>
</evidence>
<accession>A0A382ST73</accession>
<name>A0A382ST73_9ZZZZ</name>
<gene>
    <name evidence="9" type="ORF">METZ01_LOCUS364965</name>
</gene>
<dbReference type="GO" id="GO:0005886">
    <property type="term" value="C:plasma membrane"/>
    <property type="evidence" value="ECO:0007669"/>
    <property type="project" value="UniProtKB-SubCell"/>
</dbReference>